<dbReference type="Pfam" id="PF10118">
    <property type="entry name" value="Metal_hydrol"/>
    <property type="match status" value="1"/>
</dbReference>
<dbReference type="STRING" id="420953.SAMN05192543_101139"/>
<dbReference type="EMBL" id="FOQU01000001">
    <property type="protein sequence ID" value="SFH82340.1"/>
    <property type="molecule type" value="Genomic_DNA"/>
</dbReference>
<organism evidence="1 2">
    <name type="scientific">Paraburkholderia megapolitana</name>
    <dbReference type="NCBI Taxonomy" id="420953"/>
    <lineage>
        <taxon>Bacteria</taxon>
        <taxon>Pseudomonadati</taxon>
        <taxon>Pseudomonadota</taxon>
        <taxon>Betaproteobacteria</taxon>
        <taxon>Burkholderiales</taxon>
        <taxon>Burkholderiaceae</taxon>
        <taxon>Paraburkholderia</taxon>
    </lineage>
</organism>
<dbReference type="InterPro" id="IPR016516">
    <property type="entry name" value="UCP07580"/>
</dbReference>
<proteinExistence type="predicted"/>
<dbReference type="PANTHER" id="PTHR39456">
    <property type="entry name" value="METAL-DEPENDENT HYDROLASE"/>
    <property type="match status" value="1"/>
</dbReference>
<evidence type="ECO:0000313" key="2">
    <source>
        <dbReference type="Proteomes" id="UP000199548"/>
    </source>
</evidence>
<dbReference type="Proteomes" id="UP000199548">
    <property type="component" value="Unassembled WGS sequence"/>
</dbReference>
<evidence type="ECO:0008006" key="3">
    <source>
        <dbReference type="Google" id="ProtNLM"/>
    </source>
</evidence>
<name>A0A1I3D6I2_9BURK</name>
<reference evidence="1 2" key="1">
    <citation type="submission" date="2016-10" db="EMBL/GenBank/DDBJ databases">
        <authorList>
            <person name="de Groot N.N."/>
        </authorList>
    </citation>
    <scope>NUCLEOTIDE SEQUENCE [LARGE SCALE GENOMIC DNA]</scope>
    <source>
        <strain evidence="1 2">LMG 23650</strain>
    </source>
</reference>
<gene>
    <name evidence="1" type="ORF">SAMN05192543_101139</name>
</gene>
<sequence>MRALWAWHAIEEMEHKSVVFDVMTSVTRISYRSRIGAMLRVIWQLNRVTGYFTDQMLKADGFNWIERRMLKLKNLGWLYGFNGVKSRMIPGIVRYMLPGFHPSKIANLHNYPSWVAEYERSADPHLASAALLAAAS</sequence>
<accession>A0A1I3D6I2</accession>
<protein>
    <recommendedName>
        <fullName evidence="3">Metal-dependent hydrolase</fullName>
    </recommendedName>
</protein>
<keyword evidence="2" id="KW-1185">Reference proteome</keyword>
<dbReference type="AlphaFoldDB" id="A0A1I3D6I2"/>
<evidence type="ECO:0000313" key="1">
    <source>
        <dbReference type="EMBL" id="SFH82340.1"/>
    </source>
</evidence>
<dbReference type="PANTHER" id="PTHR39456:SF1">
    <property type="entry name" value="METAL-DEPENDENT HYDROLASE"/>
    <property type="match status" value="1"/>
</dbReference>